<organism evidence="3 4">
    <name type="scientific">Loktanella fryxellensis</name>
    <dbReference type="NCBI Taxonomy" id="245187"/>
    <lineage>
        <taxon>Bacteria</taxon>
        <taxon>Pseudomonadati</taxon>
        <taxon>Pseudomonadota</taxon>
        <taxon>Alphaproteobacteria</taxon>
        <taxon>Rhodobacterales</taxon>
        <taxon>Roseobacteraceae</taxon>
        <taxon>Loktanella</taxon>
    </lineage>
</organism>
<keyword evidence="2" id="KW-0472">Membrane</keyword>
<dbReference type="Pfam" id="PF05545">
    <property type="entry name" value="FixQ"/>
    <property type="match status" value="1"/>
</dbReference>
<dbReference type="RefSeq" id="WP_218139900.1">
    <property type="nucleotide sequence ID" value="NZ_FOCI01000021.1"/>
</dbReference>
<dbReference type="EMBL" id="FOCI01000021">
    <property type="protein sequence ID" value="SEN56158.1"/>
    <property type="molecule type" value="Genomic_DNA"/>
</dbReference>
<feature type="transmembrane region" description="Helical" evidence="2">
    <location>
        <begin position="12"/>
        <end position="31"/>
    </location>
</feature>
<feature type="region of interest" description="Disordered" evidence="1">
    <location>
        <begin position="40"/>
        <end position="64"/>
    </location>
</feature>
<keyword evidence="2" id="KW-0812">Transmembrane</keyword>
<protein>
    <submittedName>
        <fullName evidence="3">Cytochrome c oxidase cbb3-type subunit 4</fullName>
    </submittedName>
</protein>
<proteinExistence type="predicted"/>
<keyword evidence="4" id="KW-1185">Reference proteome</keyword>
<accession>A0A1H8HKS4</accession>
<evidence type="ECO:0000313" key="4">
    <source>
        <dbReference type="Proteomes" id="UP000199585"/>
    </source>
</evidence>
<dbReference type="Proteomes" id="UP000199585">
    <property type="component" value="Unassembled WGS sequence"/>
</dbReference>
<dbReference type="AlphaFoldDB" id="A0A1H8HKS4"/>
<name>A0A1H8HKS4_9RHOB</name>
<evidence type="ECO:0000256" key="1">
    <source>
        <dbReference type="SAM" id="MobiDB-lite"/>
    </source>
</evidence>
<dbReference type="InterPro" id="IPR008621">
    <property type="entry name" value="Cbb3-typ_cyt_oxidase_comp"/>
</dbReference>
<keyword evidence="2" id="KW-1133">Transmembrane helix</keyword>
<evidence type="ECO:0000256" key="2">
    <source>
        <dbReference type="SAM" id="Phobius"/>
    </source>
</evidence>
<evidence type="ECO:0000313" key="3">
    <source>
        <dbReference type="EMBL" id="SEN56158.1"/>
    </source>
</evidence>
<dbReference type="STRING" id="245187.SAMN04488003_12123"/>
<gene>
    <name evidence="3" type="ORF">SAMN04488003_12123</name>
</gene>
<reference evidence="3 4" key="1">
    <citation type="submission" date="2016-10" db="EMBL/GenBank/DDBJ databases">
        <authorList>
            <person name="de Groot N.N."/>
        </authorList>
    </citation>
    <scope>NUCLEOTIDE SEQUENCE [LARGE SCALE GENOMIC DNA]</scope>
    <source>
        <strain evidence="3 4">DSM 16213</strain>
    </source>
</reference>
<sequence length="64" mass="6794">MTHDWCVMMSKSFGLFWLVGLSVVTTAHVFWPSPGPRFDTAANSIPDDADEPAPPVATGSEAGS</sequence>